<evidence type="ECO:0000256" key="8">
    <source>
        <dbReference type="ARBA" id="ARBA00023306"/>
    </source>
</evidence>
<feature type="compositionally biased region" description="Low complexity" evidence="10">
    <location>
        <begin position="237"/>
        <end position="253"/>
    </location>
</feature>
<evidence type="ECO:0000256" key="9">
    <source>
        <dbReference type="HAMAP-Rule" id="MF_00911"/>
    </source>
</evidence>
<accession>A0ABY4DVV8</accession>
<evidence type="ECO:0000256" key="1">
    <source>
        <dbReference type="ARBA" id="ARBA00004370"/>
    </source>
</evidence>
<organism evidence="12 13">
    <name type="scientific">Uruburuella testudinis</name>
    <dbReference type="NCBI Taxonomy" id="1282863"/>
    <lineage>
        <taxon>Bacteria</taxon>
        <taxon>Pseudomonadati</taxon>
        <taxon>Pseudomonadota</taxon>
        <taxon>Betaproteobacteria</taxon>
        <taxon>Neisseriales</taxon>
        <taxon>Neisseriaceae</taxon>
        <taxon>Uruburuella</taxon>
    </lineage>
</organism>
<comment type="subunit">
    <text evidence="9">Part of a complex composed of FtsB, FtsL and FtsQ.</text>
</comment>
<reference evidence="12 13" key="1">
    <citation type="journal article" date="2022" name="Res Sq">
        <title>Evolution of multicellular longitudinally dividing oral cavity symbionts (Neisseriaceae).</title>
        <authorList>
            <person name="Nyongesa S."/>
            <person name="Weber P."/>
            <person name="Bernet E."/>
            <person name="Pullido F."/>
            <person name="Nieckarz M."/>
            <person name="Delaby M."/>
            <person name="Nieves C."/>
            <person name="Viehboeck T."/>
            <person name="Krause N."/>
            <person name="Rivera-Millot A."/>
            <person name="Nakamura A."/>
            <person name="Vischer N."/>
            <person name="VanNieuwenhze M."/>
            <person name="Brun Y."/>
            <person name="Cava F."/>
            <person name="Bulgheresi S."/>
            <person name="Veyrier F."/>
        </authorList>
    </citation>
    <scope>NUCLEOTIDE SEQUENCE [LARGE SCALE GENOMIC DNA]</scope>
    <source>
        <strain evidence="12 13">CCUG 63373m</strain>
    </source>
</reference>
<keyword evidence="13" id="KW-1185">Reference proteome</keyword>
<evidence type="ECO:0000259" key="11">
    <source>
        <dbReference type="PROSITE" id="PS51779"/>
    </source>
</evidence>
<evidence type="ECO:0000256" key="2">
    <source>
        <dbReference type="ARBA" id="ARBA00022475"/>
    </source>
</evidence>
<dbReference type="EMBL" id="CP091508">
    <property type="protein sequence ID" value="UOO82179.1"/>
    <property type="molecule type" value="Genomic_DNA"/>
</dbReference>
<evidence type="ECO:0000256" key="4">
    <source>
        <dbReference type="ARBA" id="ARBA00022618"/>
    </source>
</evidence>
<comment type="function">
    <text evidence="9">Essential cell division protein. May link together the upstream cell division proteins, which are predominantly cytoplasmic, with the downstream cell division proteins, which are predominantly periplasmic. May control correct divisome assembly.</text>
</comment>
<name>A0ABY4DVV8_9NEIS</name>
<dbReference type="PANTHER" id="PTHR35851">
    <property type="entry name" value="CELL DIVISION PROTEIN FTSQ"/>
    <property type="match status" value="1"/>
</dbReference>
<evidence type="ECO:0000256" key="10">
    <source>
        <dbReference type="SAM" id="MobiDB-lite"/>
    </source>
</evidence>
<dbReference type="PANTHER" id="PTHR35851:SF1">
    <property type="entry name" value="CELL DIVISION PROTEIN FTSQ"/>
    <property type="match status" value="1"/>
</dbReference>
<feature type="domain" description="POTRA" evidence="11">
    <location>
        <begin position="37"/>
        <end position="106"/>
    </location>
</feature>
<gene>
    <name evidence="9" type="primary">ftsQ</name>
    <name evidence="12" type="ORF">LVJ83_01505</name>
</gene>
<protein>
    <recommendedName>
        <fullName evidence="9">Cell division protein FtsQ</fullName>
    </recommendedName>
</protein>
<sequence>MWDNAGAMRRITRWLFTLVLLLLLGAGAVWLYHSPHFPIKQVRIEGDLQRVSSSQLQTVAQKYIRGNIFSADLNGAQQAFEKLPWIAKAQVRRRLPDVVEIHLVERIPVARWQGAGLVDSDGRVFQAATDETFPEFDGQPGTGATMVAHYAEFSRILEPQGLAIAKLEYTPRSAWSVVLTNGVNVRLGREQETPRLQRFAAVWPGILRAQQGNLDYVDMRYKDGFAVRHRNRDEETGATAQAEASGAAAENQQ</sequence>
<keyword evidence="3 9" id="KW-0997">Cell inner membrane</keyword>
<dbReference type="Gene3D" id="3.10.20.310">
    <property type="entry name" value="membrane protein fhac"/>
    <property type="match status" value="1"/>
</dbReference>
<keyword evidence="6 9" id="KW-1133">Transmembrane helix</keyword>
<evidence type="ECO:0000313" key="13">
    <source>
        <dbReference type="Proteomes" id="UP000829817"/>
    </source>
</evidence>
<comment type="similarity">
    <text evidence="9">Belongs to the FtsQ/DivIB family. FtsQ subfamily.</text>
</comment>
<dbReference type="InterPro" id="IPR013685">
    <property type="entry name" value="POTRA_FtsQ_type"/>
</dbReference>
<dbReference type="InterPro" id="IPR005548">
    <property type="entry name" value="Cell_div_FtsQ/DivIB_C"/>
</dbReference>
<dbReference type="RefSeq" id="WP_244785626.1">
    <property type="nucleotide sequence ID" value="NZ_CP091508.1"/>
</dbReference>
<keyword evidence="4 9" id="KW-0132">Cell division</keyword>
<evidence type="ECO:0000256" key="7">
    <source>
        <dbReference type="ARBA" id="ARBA00023136"/>
    </source>
</evidence>
<evidence type="ECO:0000256" key="5">
    <source>
        <dbReference type="ARBA" id="ARBA00022692"/>
    </source>
</evidence>
<evidence type="ECO:0000256" key="6">
    <source>
        <dbReference type="ARBA" id="ARBA00022989"/>
    </source>
</evidence>
<keyword evidence="7 9" id="KW-0472">Membrane</keyword>
<evidence type="ECO:0000256" key="3">
    <source>
        <dbReference type="ARBA" id="ARBA00022519"/>
    </source>
</evidence>
<keyword evidence="8 9" id="KW-0131">Cell cycle</keyword>
<dbReference type="InterPro" id="IPR034746">
    <property type="entry name" value="POTRA"/>
</dbReference>
<evidence type="ECO:0000313" key="12">
    <source>
        <dbReference type="EMBL" id="UOO82179.1"/>
    </source>
</evidence>
<dbReference type="Gene3D" id="3.40.50.11690">
    <property type="entry name" value="Cell division protein FtsQ/DivIB"/>
    <property type="match status" value="1"/>
</dbReference>
<dbReference type="Pfam" id="PF08478">
    <property type="entry name" value="POTRA_1"/>
    <property type="match status" value="1"/>
</dbReference>
<dbReference type="PROSITE" id="PS51779">
    <property type="entry name" value="POTRA"/>
    <property type="match status" value="1"/>
</dbReference>
<dbReference type="GO" id="GO:0051301">
    <property type="term" value="P:cell division"/>
    <property type="evidence" value="ECO:0007669"/>
    <property type="project" value="UniProtKB-KW"/>
</dbReference>
<dbReference type="InterPro" id="IPR026579">
    <property type="entry name" value="FtsQ"/>
</dbReference>
<proteinExistence type="inferred from homology"/>
<dbReference type="HAMAP" id="MF_00911">
    <property type="entry name" value="FtsQ_subfam"/>
    <property type="match status" value="1"/>
</dbReference>
<dbReference type="Proteomes" id="UP000829817">
    <property type="component" value="Chromosome"/>
</dbReference>
<dbReference type="InterPro" id="IPR045335">
    <property type="entry name" value="FtsQ_C_sf"/>
</dbReference>
<feature type="region of interest" description="Disordered" evidence="10">
    <location>
        <begin position="230"/>
        <end position="253"/>
    </location>
</feature>
<keyword evidence="5 9" id="KW-0812">Transmembrane</keyword>
<comment type="subcellular location">
    <subcellularLocation>
        <location evidence="9">Cell inner membrane</location>
        <topology evidence="9">Single-pass type II membrane protein</topology>
    </subcellularLocation>
    <subcellularLocation>
        <location evidence="1">Membrane</location>
    </subcellularLocation>
    <text evidence="9">Localizes to the division septum.</text>
</comment>
<keyword evidence="2 9" id="KW-1003">Cell membrane</keyword>
<dbReference type="Pfam" id="PF03799">
    <property type="entry name" value="FtsQ_DivIB_C"/>
    <property type="match status" value="1"/>
</dbReference>